<reference evidence="1 2" key="1">
    <citation type="submission" date="2021-06" db="EMBL/GenBank/DDBJ databases">
        <authorList>
            <person name="Kallberg Y."/>
            <person name="Tangrot J."/>
            <person name="Rosling A."/>
        </authorList>
    </citation>
    <scope>NUCLEOTIDE SEQUENCE [LARGE SCALE GENOMIC DNA]</scope>
    <source>
        <strain evidence="1 2">120-4 pot B 10/14</strain>
    </source>
</reference>
<dbReference type="EMBL" id="CAJVQB010020311">
    <property type="protein sequence ID" value="CAG8794110.1"/>
    <property type="molecule type" value="Genomic_DNA"/>
</dbReference>
<organism evidence="1 2">
    <name type="scientific">Gigaspora margarita</name>
    <dbReference type="NCBI Taxonomy" id="4874"/>
    <lineage>
        <taxon>Eukaryota</taxon>
        <taxon>Fungi</taxon>
        <taxon>Fungi incertae sedis</taxon>
        <taxon>Mucoromycota</taxon>
        <taxon>Glomeromycotina</taxon>
        <taxon>Glomeromycetes</taxon>
        <taxon>Diversisporales</taxon>
        <taxon>Gigasporaceae</taxon>
        <taxon>Gigaspora</taxon>
    </lineage>
</organism>
<proteinExistence type="predicted"/>
<sequence>GLDNIYLAVHDGDNKRFDDGILRSGESTKTLSIQKKIGQDQETGQHLIVSTNDLPINLDNILANPGCSYQHTVGGYD</sequence>
<comment type="caution">
    <text evidence="1">The sequence shown here is derived from an EMBL/GenBank/DDBJ whole genome shotgun (WGS) entry which is preliminary data.</text>
</comment>
<feature type="non-terminal residue" evidence="1">
    <location>
        <position position="1"/>
    </location>
</feature>
<name>A0ABN7VRS2_GIGMA</name>
<dbReference type="Proteomes" id="UP000789901">
    <property type="component" value="Unassembled WGS sequence"/>
</dbReference>
<gene>
    <name evidence="1" type="ORF">GMARGA_LOCUS21722</name>
</gene>
<accession>A0ABN7VRS2</accession>
<protein>
    <submittedName>
        <fullName evidence="1">41425_t:CDS:1</fullName>
    </submittedName>
</protein>
<evidence type="ECO:0000313" key="1">
    <source>
        <dbReference type="EMBL" id="CAG8794110.1"/>
    </source>
</evidence>
<evidence type="ECO:0000313" key="2">
    <source>
        <dbReference type="Proteomes" id="UP000789901"/>
    </source>
</evidence>
<keyword evidence="2" id="KW-1185">Reference proteome</keyword>